<gene>
    <name evidence="2" type="ORF">H9932_00050</name>
</gene>
<dbReference type="EMBL" id="DWWC01000002">
    <property type="protein sequence ID" value="HJC68059.1"/>
    <property type="molecule type" value="Genomic_DNA"/>
</dbReference>
<feature type="transmembrane region" description="Helical" evidence="1">
    <location>
        <begin position="18"/>
        <end position="38"/>
    </location>
</feature>
<dbReference type="AlphaFoldDB" id="A0A9D2PX86"/>
<keyword evidence="1" id="KW-0472">Membrane</keyword>
<comment type="caution">
    <text evidence="2">The sequence shown here is derived from an EMBL/GenBank/DDBJ whole genome shotgun (WGS) entry which is preliminary data.</text>
</comment>
<name>A0A9D2PX86_9MICO</name>
<proteinExistence type="predicted"/>
<evidence type="ECO:0000256" key="1">
    <source>
        <dbReference type="SAM" id="Phobius"/>
    </source>
</evidence>
<reference evidence="2" key="1">
    <citation type="journal article" date="2021" name="PeerJ">
        <title>Extensive microbial diversity within the chicken gut microbiome revealed by metagenomics and culture.</title>
        <authorList>
            <person name="Gilroy R."/>
            <person name="Ravi A."/>
            <person name="Getino M."/>
            <person name="Pursley I."/>
            <person name="Horton D.L."/>
            <person name="Alikhan N.F."/>
            <person name="Baker D."/>
            <person name="Gharbi K."/>
            <person name="Hall N."/>
            <person name="Watson M."/>
            <person name="Adriaenssens E.M."/>
            <person name="Foster-Nyarko E."/>
            <person name="Jarju S."/>
            <person name="Secka A."/>
            <person name="Antonio M."/>
            <person name="Oren A."/>
            <person name="Chaudhuri R.R."/>
            <person name="La Ragione R."/>
            <person name="Hildebrand F."/>
            <person name="Pallen M.J."/>
        </authorList>
    </citation>
    <scope>NUCLEOTIDE SEQUENCE</scope>
    <source>
        <strain evidence="2">CHK130-7132</strain>
    </source>
</reference>
<evidence type="ECO:0000313" key="2">
    <source>
        <dbReference type="EMBL" id="HJC68059.1"/>
    </source>
</evidence>
<reference evidence="2" key="2">
    <citation type="submission" date="2021-04" db="EMBL/GenBank/DDBJ databases">
        <authorList>
            <person name="Gilroy R."/>
        </authorList>
    </citation>
    <scope>NUCLEOTIDE SEQUENCE</scope>
    <source>
        <strain evidence="2">CHK130-7132</strain>
    </source>
</reference>
<feature type="transmembrane region" description="Helical" evidence="1">
    <location>
        <begin position="215"/>
        <end position="240"/>
    </location>
</feature>
<dbReference type="Pfam" id="PF12730">
    <property type="entry name" value="ABC2_membrane_4"/>
    <property type="match status" value="1"/>
</dbReference>
<dbReference type="Proteomes" id="UP000823854">
    <property type="component" value="Unassembled WGS sequence"/>
</dbReference>
<accession>A0A9D2PX86</accession>
<protein>
    <submittedName>
        <fullName evidence="2">ABC transporter permease</fullName>
    </submittedName>
</protein>
<organism evidence="2 3">
    <name type="scientific">Candidatus Brachybacterium intestinipullorum</name>
    <dbReference type="NCBI Taxonomy" id="2838512"/>
    <lineage>
        <taxon>Bacteria</taxon>
        <taxon>Bacillati</taxon>
        <taxon>Actinomycetota</taxon>
        <taxon>Actinomycetes</taxon>
        <taxon>Micrococcales</taxon>
        <taxon>Dermabacteraceae</taxon>
        <taxon>Brachybacterium</taxon>
    </lineage>
</organism>
<feature type="transmembrane region" description="Helical" evidence="1">
    <location>
        <begin position="139"/>
        <end position="159"/>
    </location>
</feature>
<keyword evidence="1" id="KW-1133">Transmembrane helix</keyword>
<feature type="transmembrane region" description="Helical" evidence="1">
    <location>
        <begin position="50"/>
        <end position="73"/>
    </location>
</feature>
<feature type="transmembrane region" description="Helical" evidence="1">
    <location>
        <begin position="105"/>
        <end position="127"/>
    </location>
</feature>
<evidence type="ECO:0000313" key="3">
    <source>
        <dbReference type="Proteomes" id="UP000823854"/>
    </source>
</evidence>
<keyword evidence="1" id="KW-0812">Transmembrane</keyword>
<feature type="transmembrane region" description="Helical" evidence="1">
    <location>
        <begin position="171"/>
        <end position="195"/>
    </location>
</feature>
<sequence>MSGAAVANEFAKMRRLRVWLIAVLMTLAVLGLSLFTVVSSPDFDPGSPGAWNALLAGMSLGIPLICPLLLAVIASRLTEVEHTGNGWLSQATAGITPGVMCRAKLVALGLVVTVTTLGTGLLVILSGKLLVGILAPPPLGRWTVFTLCMLAVNLVVLALHLLVSAKVENQLVALGIGVLGCVLAVFSQGLPTAAAHVTPWGYYALATAADYGGGGYIAVDVCYPSIIALAVVIGIAFALVTDRFDRQEA</sequence>